<dbReference type="Pfam" id="PF01541">
    <property type="entry name" value="GIY-YIG"/>
    <property type="match status" value="1"/>
</dbReference>
<dbReference type="InterPro" id="IPR050190">
    <property type="entry name" value="UPF0213_domain"/>
</dbReference>
<dbReference type="AlphaFoldDB" id="A0A2X1BE68"/>
<accession>A0A2X1BE68</accession>
<dbReference type="CDD" id="cd10448">
    <property type="entry name" value="GIY-YIG_unchar_3"/>
    <property type="match status" value="1"/>
</dbReference>
<dbReference type="EMBL" id="UAQP01000014">
    <property type="protein sequence ID" value="SPU55723.1"/>
    <property type="molecule type" value="Genomic_DNA"/>
</dbReference>
<dbReference type="InterPro" id="IPR035901">
    <property type="entry name" value="GIY-YIG_endonuc_sf"/>
</dbReference>
<evidence type="ECO:0000259" key="2">
    <source>
        <dbReference type="PROSITE" id="PS50164"/>
    </source>
</evidence>
<feature type="domain" description="GIY-YIG" evidence="2">
    <location>
        <begin position="5"/>
        <end position="81"/>
    </location>
</feature>
<dbReference type="SUPFAM" id="SSF82771">
    <property type="entry name" value="GIY-YIG endonuclease"/>
    <property type="match status" value="1"/>
</dbReference>
<name>A0A2X1BE68_BREVE</name>
<organism evidence="3 4">
    <name type="scientific">Brevundimonas vesicularis</name>
    <name type="common">Pseudomonas vesicularis</name>
    <dbReference type="NCBI Taxonomy" id="41276"/>
    <lineage>
        <taxon>Bacteria</taxon>
        <taxon>Pseudomonadati</taxon>
        <taxon>Pseudomonadota</taxon>
        <taxon>Alphaproteobacteria</taxon>
        <taxon>Caulobacterales</taxon>
        <taxon>Caulobacteraceae</taxon>
        <taxon>Brevundimonas</taxon>
    </lineage>
</organism>
<dbReference type="PANTHER" id="PTHR34477">
    <property type="entry name" value="UPF0213 PROTEIN YHBQ"/>
    <property type="match status" value="1"/>
</dbReference>
<sequence length="102" mass="11801">MRADAVIAVYIMANFRNGTIYTGVTSDLMQRIWQHRTGATPGFASEQGCKTLVWYEQHETMIEAIVREKALKKWRRSWKLALIEAANPQWLDLAADWYSARP</sequence>
<comment type="similarity">
    <text evidence="1">Belongs to the UPF0213 family.</text>
</comment>
<gene>
    <name evidence="3" type="ORF">NCTC11166_03125</name>
</gene>
<dbReference type="Proteomes" id="UP000251186">
    <property type="component" value="Unassembled WGS sequence"/>
</dbReference>
<dbReference type="PROSITE" id="PS50164">
    <property type="entry name" value="GIY_YIG"/>
    <property type="match status" value="1"/>
</dbReference>
<protein>
    <submittedName>
        <fullName evidence="3">GIY-YIG nuclease superfamily protein</fullName>
    </submittedName>
</protein>
<evidence type="ECO:0000256" key="1">
    <source>
        <dbReference type="ARBA" id="ARBA00007435"/>
    </source>
</evidence>
<dbReference type="PANTHER" id="PTHR34477:SF5">
    <property type="entry name" value="BSL5627 PROTEIN"/>
    <property type="match status" value="1"/>
</dbReference>
<dbReference type="InterPro" id="IPR000305">
    <property type="entry name" value="GIY-YIG_endonuc"/>
</dbReference>
<evidence type="ECO:0000313" key="3">
    <source>
        <dbReference type="EMBL" id="SPU55723.1"/>
    </source>
</evidence>
<proteinExistence type="inferred from homology"/>
<reference evidence="3 4" key="1">
    <citation type="submission" date="2018-06" db="EMBL/GenBank/DDBJ databases">
        <authorList>
            <consortium name="Pathogen Informatics"/>
            <person name="Doyle S."/>
        </authorList>
    </citation>
    <scope>NUCLEOTIDE SEQUENCE [LARGE SCALE GENOMIC DNA]</scope>
    <source>
        <strain evidence="3 4">NCTC11166</strain>
    </source>
</reference>
<dbReference type="Gene3D" id="3.40.1440.10">
    <property type="entry name" value="GIY-YIG endonuclease"/>
    <property type="match status" value="1"/>
</dbReference>
<evidence type="ECO:0000313" key="4">
    <source>
        <dbReference type="Proteomes" id="UP000251186"/>
    </source>
</evidence>